<proteinExistence type="predicted"/>
<keyword evidence="2" id="KW-1185">Reference proteome</keyword>
<organism evidence="1 2">
    <name type="scientific">Diversispora eburnea</name>
    <dbReference type="NCBI Taxonomy" id="1213867"/>
    <lineage>
        <taxon>Eukaryota</taxon>
        <taxon>Fungi</taxon>
        <taxon>Fungi incertae sedis</taxon>
        <taxon>Mucoromycota</taxon>
        <taxon>Glomeromycotina</taxon>
        <taxon>Glomeromycetes</taxon>
        <taxon>Diversisporales</taxon>
        <taxon>Diversisporaceae</taxon>
        <taxon>Diversispora</taxon>
    </lineage>
</organism>
<dbReference type="Proteomes" id="UP000789706">
    <property type="component" value="Unassembled WGS sequence"/>
</dbReference>
<accession>A0A9N9D2B6</accession>
<protein>
    <submittedName>
        <fullName evidence="1">7993_t:CDS:1</fullName>
    </submittedName>
</protein>
<gene>
    <name evidence="1" type="ORF">DEBURN_LOCUS10344</name>
</gene>
<dbReference type="EMBL" id="CAJVPK010002902">
    <property type="protein sequence ID" value="CAG8620373.1"/>
    <property type="molecule type" value="Genomic_DNA"/>
</dbReference>
<dbReference type="AlphaFoldDB" id="A0A9N9D2B6"/>
<evidence type="ECO:0000313" key="1">
    <source>
        <dbReference type="EMBL" id="CAG8620373.1"/>
    </source>
</evidence>
<reference evidence="1" key="1">
    <citation type="submission" date="2021-06" db="EMBL/GenBank/DDBJ databases">
        <authorList>
            <person name="Kallberg Y."/>
            <person name="Tangrot J."/>
            <person name="Rosling A."/>
        </authorList>
    </citation>
    <scope>NUCLEOTIDE SEQUENCE</scope>
    <source>
        <strain evidence="1">AZ414A</strain>
    </source>
</reference>
<name>A0A9N9D2B6_9GLOM</name>
<evidence type="ECO:0000313" key="2">
    <source>
        <dbReference type="Proteomes" id="UP000789706"/>
    </source>
</evidence>
<dbReference type="OrthoDB" id="2422443at2759"/>
<feature type="non-terminal residue" evidence="1">
    <location>
        <position position="219"/>
    </location>
</feature>
<comment type="caution">
    <text evidence="1">The sequence shown here is derived from an EMBL/GenBank/DDBJ whole genome shotgun (WGS) entry which is preliminary data.</text>
</comment>
<sequence length="219" mass="26038">MVVFHTVTSFVTFHYDQSNDIQDTDPWLHFEPSKKQYEKLFDLSSAYHNKLPTISEINKQFDEPSNITNITKKSININPYIFEEAQLVPESEIYRPQLFVPDPIGINPNSITNIRKVLEHIKEISGIKDKINMLKLFVKLNWNIDIRDFVQCQRYQNENQLQFFKKYSDHHKAWDSVCNIYKHAMASKLMWPYVISEENLFVEGYLEWAQNQTDPIFKL</sequence>